<protein>
    <submittedName>
        <fullName evidence="2">Uncharacterized protein</fullName>
    </submittedName>
</protein>
<dbReference type="OrthoDB" id="10274572at2759"/>
<organism evidence="2 3">
    <name type="scientific">Alectoria fallacina</name>
    <dbReference type="NCBI Taxonomy" id="1903189"/>
    <lineage>
        <taxon>Eukaryota</taxon>
        <taxon>Fungi</taxon>
        <taxon>Dikarya</taxon>
        <taxon>Ascomycota</taxon>
        <taxon>Pezizomycotina</taxon>
        <taxon>Lecanoromycetes</taxon>
        <taxon>OSLEUM clade</taxon>
        <taxon>Lecanoromycetidae</taxon>
        <taxon>Lecanorales</taxon>
        <taxon>Lecanorineae</taxon>
        <taxon>Parmeliaceae</taxon>
        <taxon>Alectoria</taxon>
    </lineage>
</organism>
<dbReference type="Proteomes" id="UP000664203">
    <property type="component" value="Unassembled WGS sequence"/>
</dbReference>
<evidence type="ECO:0000313" key="2">
    <source>
        <dbReference type="EMBL" id="CAF9941005.1"/>
    </source>
</evidence>
<keyword evidence="3" id="KW-1185">Reference proteome</keyword>
<comment type="caution">
    <text evidence="2">The sequence shown here is derived from an EMBL/GenBank/DDBJ whole genome shotgun (WGS) entry which is preliminary data.</text>
</comment>
<feature type="compositionally biased region" description="Basic residues" evidence="1">
    <location>
        <begin position="1"/>
        <end position="11"/>
    </location>
</feature>
<feature type="region of interest" description="Disordered" evidence="1">
    <location>
        <begin position="1"/>
        <end position="26"/>
    </location>
</feature>
<gene>
    <name evidence="2" type="ORF">ALECFALPRED_008961</name>
</gene>
<sequence>MPRHIKRRKGGSKALPIVGPKNEPKLGQNILDHDLDEGEVHNPLNRVKIPTGQHTHRDLAEAQMEGGFAFRDNRYTHNVSDSSKKAWAAPGLVNCAPPQAIRVARFPKKESKPSLVLKQTIDVKAEKHHGDAKLGHIPDFREDWGDGERWYLYRRAYYVPVGPKDIPDVKLHGWYVVFATYDPGYEKSTHRSIEGYGRHVHEDFFIAKIKTYPDSHRWTAYVDIPEEFLSTTTKDGWKLYQSLLAETNNSMIGTLYGW</sequence>
<accession>A0A8H3J587</accession>
<dbReference type="EMBL" id="CAJPDR010000632">
    <property type="protein sequence ID" value="CAF9941005.1"/>
    <property type="molecule type" value="Genomic_DNA"/>
</dbReference>
<proteinExistence type="predicted"/>
<dbReference type="AlphaFoldDB" id="A0A8H3J587"/>
<name>A0A8H3J587_9LECA</name>
<reference evidence="2" key="1">
    <citation type="submission" date="2021-03" db="EMBL/GenBank/DDBJ databases">
        <authorList>
            <person name="Tagirdzhanova G."/>
        </authorList>
    </citation>
    <scope>NUCLEOTIDE SEQUENCE</scope>
</reference>
<evidence type="ECO:0000256" key="1">
    <source>
        <dbReference type="SAM" id="MobiDB-lite"/>
    </source>
</evidence>
<evidence type="ECO:0000313" key="3">
    <source>
        <dbReference type="Proteomes" id="UP000664203"/>
    </source>
</evidence>